<sequence>MALMTTPIQLLSLKQVCQLTSLSRTGVNKARAGGRFPAAIDLDGRRIAFVKTEVEAWLSSKIEARNAKTPK</sequence>
<organism evidence="1 2">
    <name type="scientific">Agrobacterium tumefaciens</name>
    <dbReference type="NCBI Taxonomy" id="358"/>
    <lineage>
        <taxon>Bacteria</taxon>
        <taxon>Pseudomonadati</taxon>
        <taxon>Pseudomonadota</taxon>
        <taxon>Alphaproteobacteria</taxon>
        <taxon>Hyphomicrobiales</taxon>
        <taxon>Rhizobiaceae</taxon>
        <taxon>Rhizobium/Agrobacterium group</taxon>
        <taxon>Agrobacterium</taxon>
        <taxon>Agrobacterium tumefaciens complex</taxon>
    </lineage>
</organism>
<dbReference type="AlphaFoldDB" id="A0AAE6B8G6"/>
<dbReference type="EMBL" id="CP039897">
    <property type="protein sequence ID" value="QCL78296.1"/>
    <property type="molecule type" value="Genomic_DNA"/>
</dbReference>
<dbReference type="Gene3D" id="1.10.238.160">
    <property type="match status" value="1"/>
</dbReference>
<accession>A0AAE6B8G6</accession>
<gene>
    <name evidence="1" type="ORF">CFBP5877_03840</name>
</gene>
<protein>
    <submittedName>
        <fullName evidence="1">AlpA family phage regulatory protein</fullName>
    </submittedName>
</protein>
<name>A0AAE6B8G6_AGRTU</name>
<dbReference type="Pfam" id="PF05930">
    <property type="entry name" value="Phage_AlpA"/>
    <property type="match status" value="1"/>
</dbReference>
<dbReference type="Proteomes" id="UP000298579">
    <property type="component" value="Chromosome circular"/>
</dbReference>
<evidence type="ECO:0000313" key="2">
    <source>
        <dbReference type="Proteomes" id="UP000298579"/>
    </source>
</evidence>
<evidence type="ECO:0000313" key="1">
    <source>
        <dbReference type="EMBL" id="QCL78296.1"/>
    </source>
</evidence>
<reference evidence="1 2" key="1">
    <citation type="submission" date="2019-04" db="EMBL/GenBank/DDBJ databases">
        <title>Complete genome sequence of Agrobacterium tumefaciens CFBP5877.</title>
        <authorList>
            <person name="Huang Y.-Y."/>
            <person name="Chiang H.-Y."/>
            <person name="Chou L."/>
            <person name="Lai E.-M."/>
            <person name="Kuo C.-H."/>
        </authorList>
    </citation>
    <scope>NUCLEOTIDE SEQUENCE [LARGE SCALE GENOMIC DNA]</scope>
    <source>
        <strain evidence="1 2">CFBP5877</strain>
    </source>
</reference>
<proteinExistence type="predicted"/>
<dbReference type="InterPro" id="IPR010260">
    <property type="entry name" value="AlpA"/>
</dbReference>